<feature type="region of interest" description="Disordered" evidence="1">
    <location>
        <begin position="1"/>
        <end position="27"/>
    </location>
</feature>
<proteinExistence type="predicted"/>
<feature type="region of interest" description="Disordered" evidence="1">
    <location>
        <begin position="49"/>
        <end position="79"/>
    </location>
</feature>
<comment type="caution">
    <text evidence="2">The sequence shown here is derived from an EMBL/GenBank/DDBJ whole genome shotgun (WGS) entry which is preliminary data.</text>
</comment>
<accession>A0A317SSB8</accession>
<keyword evidence="3" id="KW-1185">Reference proteome</keyword>
<dbReference type="AlphaFoldDB" id="A0A317SSB8"/>
<evidence type="ECO:0000313" key="3">
    <source>
        <dbReference type="Proteomes" id="UP000246991"/>
    </source>
</evidence>
<dbReference type="STRING" id="42249.A0A317SSB8"/>
<dbReference type="EMBL" id="PYWC01000025">
    <property type="protein sequence ID" value="PWW77224.1"/>
    <property type="molecule type" value="Genomic_DNA"/>
</dbReference>
<dbReference type="OrthoDB" id="5507954at2759"/>
<gene>
    <name evidence="2" type="ORF">C7212DRAFT_343053</name>
</gene>
<protein>
    <submittedName>
        <fullName evidence="2">Uncharacterized protein</fullName>
    </submittedName>
</protein>
<evidence type="ECO:0000256" key="1">
    <source>
        <dbReference type="SAM" id="MobiDB-lite"/>
    </source>
</evidence>
<dbReference type="Proteomes" id="UP000246991">
    <property type="component" value="Unassembled WGS sequence"/>
</dbReference>
<organism evidence="2 3">
    <name type="scientific">Tuber magnatum</name>
    <name type="common">white Piedmont truffle</name>
    <dbReference type="NCBI Taxonomy" id="42249"/>
    <lineage>
        <taxon>Eukaryota</taxon>
        <taxon>Fungi</taxon>
        <taxon>Dikarya</taxon>
        <taxon>Ascomycota</taxon>
        <taxon>Pezizomycotina</taxon>
        <taxon>Pezizomycetes</taxon>
        <taxon>Pezizales</taxon>
        <taxon>Tuberaceae</taxon>
        <taxon>Tuber</taxon>
    </lineage>
</organism>
<evidence type="ECO:0000313" key="2">
    <source>
        <dbReference type="EMBL" id="PWW77224.1"/>
    </source>
</evidence>
<name>A0A317SSB8_9PEZI</name>
<sequence>MHRSTLRGPCCKSQYQGCSTPPSPRKGMKYRAIDLRERIARIANRAGSLLQGNQPADSLPVPNPSANTVPADNRRDASASRVQTPDADFTIEELQQDQVFSVPTSSIDGIGRVVAYQKIGFGRSVKVATGPNRFCKYRIRPARDYGIGRNKTDIPLVTPRPDAHGRGFALAGKASQDKGDLGPAVLNRGLREMPRTYIKGKWDDGGPDTWETRTILRQLMGKAVADQAIYDCASKFELDAQLFMENHPGWGQGDLVTVNREPEGPGSQHHGVYMCCGDTRSIRVLEFVRYYGYYPHSETPQRSLCLPQGKDTGCLIAMPSKYAAWPRMMASPIYYDML</sequence>
<reference evidence="2 3" key="1">
    <citation type="submission" date="2018-03" db="EMBL/GenBank/DDBJ databases">
        <title>Genomes of Pezizomycetes fungi and the evolution of truffles.</title>
        <authorList>
            <person name="Murat C."/>
            <person name="Payen T."/>
            <person name="Noel B."/>
            <person name="Kuo A."/>
            <person name="Martin F.M."/>
        </authorList>
    </citation>
    <scope>NUCLEOTIDE SEQUENCE [LARGE SCALE GENOMIC DNA]</scope>
    <source>
        <strain evidence="2">091103-1</strain>
    </source>
</reference>